<evidence type="ECO:0000256" key="4">
    <source>
        <dbReference type="ARBA" id="ARBA00022475"/>
    </source>
</evidence>
<dbReference type="AlphaFoldDB" id="G0VAE4"/>
<sequence>MYFYTGANHHNITKLTMSSFNNMQEKTDQKETYIVGSSDLTQENIQSSITHTISNPSFTSTTQPSTTRWQKFKDSFKKAEDVELDPNLTEAERIAQATAKAPLQHTLKGRQQTMIAIGGAIGSGLFVGSSTALRTGGPAGLIIGWGLTSTMIYSMVMALGELAVVFPVAGGFTTYATRFVDESFGYANNFNYALQWLVVLPLEIVSASITVNYWGTPTRYRDGFVALFWLVIVIINMFGVKGFGEAEFVFSIIKVTTVIGFIILGIVLVCGGGPKGGFVGAKYWHDPGAFVGHGSGAQFKGVCSVFVTAAFSFAGSELIGITAAEAANPRKSIPGAAKQVVWRIVLFYMGTLTMIGLLVPYNDKRLIGASSVDAAASPFVIAIVTHGIKGLPSVINVVILIAVLSVGNSAIFACSRTIAALSDQGFLPKVFGYIDRSGRPLVGIAITSTFGLLAFVAASKKEGEVFNWLLALSGLSSLFTWGGICLCHIRFRMALKAQGRDTNELTFVSPAGVAGSYWGLFMIVLMFIAQFYVALFPPGGKPDAEVFFQSYLSFPIVVATYFGHKIYKRNWKLFIPLEDMDIDTGRRETDMELLKQEIMEEKAILASKPWYIRAYAFWC</sequence>
<dbReference type="Proteomes" id="UP000001640">
    <property type="component" value="Chromosome 2"/>
</dbReference>
<keyword evidence="3" id="KW-0813">Transport</keyword>
<feature type="transmembrane region" description="Helical" evidence="9">
    <location>
        <begin position="193"/>
        <end position="214"/>
    </location>
</feature>
<proteinExistence type="inferred from homology"/>
<feature type="transmembrane region" description="Helical" evidence="9">
    <location>
        <begin position="465"/>
        <end position="486"/>
    </location>
</feature>
<feature type="transmembrane region" description="Helical" evidence="9">
    <location>
        <begin position="252"/>
        <end position="274"/>
    </location>
</feature>
<dbReference type="InterPro" id="IPR004762">
    <property type="entry name" value="Amino_acid_permease_fungi"/>
</dbReference>
<feature type="transmembrane region" description="Helical" evidence="9">
    <location>
        <begin position="152"/>
        <end position="172"/>
    </location>
</feature>
<gene>
    <name evidence="11" type="primary">NCAS0B07900</name>
    <name evidence="11" type="ordered locus">NCAS_0B07900</name>
</gene>
<evidence type="ECO:0000313" key="11">
    <source>
        <dbReference type="EMBL" id="CCC68874.1"/>
    </source>
</evidence>
<keyword evidence="6" id="KW-0029">Amino-acid transport</keyword>
<dbReference type="RefSeq" id="XP_003675245.1">
    <property type="nucleotide sequence ID" value="XM_003675197.1"/>
</dbReference>
<evidence type="ECO:0000256" key="2">
    <source>
        <dbReference type="ARBA" id="ARBA00006983"/>
    </source>
</evidence>
<dbReference type="OMA" id="WCTIQAL"/>
<dbReference type="OrthoDB" id="3900342at2759"/>
<dbReference type="GO" id="GO:0001761">
    <property type="term" value="F:beta-alanine transmembrane transporter activity"/>
    <property type="evidence" value="ECO:0007669"/>
    <property type="project" value="EnsemblFungi"/>
</dbReference>
<dbReference type="STRING" id="1064592.G0VAE4"/>
<evidence type="ECO:0000256" key="3">
    <source>
        <dbReference type="ARBA" id="ARBA00022448"/>
    </source>
</evidence>
<keyword evidence="8 9" id="KW-0472">Membrane</keyword>
<dbReference type="InterPro" id="IPR004840">
    <property type="entry name" value="Amino_acid_permease_CS"/>
</dbReference>
<dbReference type="FunFam" id="1.20.1740.10:FF:000017">
    <property type="entry name" value="Amino acid permease"/>
    <property type="match status" value="1"/>
</dbReference>
<dbReference type="InterPro" id="IPR004841">
    <property type="entry name" value="AA-permease/SLC12A_dom"/>
</dbReference>
<dbReference type="NCBIfam" id="TIGR00913">
    <property type="entry name" value="2A0310"/>
    <property type="match status" value="1"/>
</dbReference>
<accession>G0VAE4</accession>
<comment type="subcellular location">
    <subcellularLocation>
        <location evidence="1">Cell membrane</location>
        <topology evidence="1">Multi-pass membrane protein</topology>
    </subcellularLocation>
</comment>
<feature type="transmembrane region" description="Helical" evidence="9">
    <location>
        <begin position="546"/>
        <end position="563"/>
    </location>
</feature>
<comment type="similarity">
    <text evidence="2">Belongs to the amino acid-polyamine-organocation (APC) superfamily. YAT (TC 2.A.3.10) family.</text>
</comment>
<dbReference type="PANTHER" id="PTHR43341">
    <property type="entry name" value="AMINO ACID PERMEASE"/>
    <property type="match status" value="1"/>
</dbReference>
<keyword evidence="5 9" id="KW-0812">Transmembrane</keyword>
<keyword evidence="7 9" id="KW-1133">Transmembrane helix</keyword>
<feature type="transmembrane region" description="Helical" evidence="9">
    <location>
        <begin position="366"/>
        <end position="388"/>
    </location>
</feature>
<dbReference type="PIRSF" id="PIRSF006060">
    <property type="entry name" value="AA_transporter"/>
    <property type="match status" value="1"/>
</dbReference>
<evidence type="ECO:0000313" key="12">
    <source>
        <dbReference type="Proteomes" id="UP000001640"/>
    </source>
</evidence>
<evidence type="ECO:0000259" key="10">
    <source>
        <dbReference type="Pfam" id="PF00324"/>
    </source>
</evidence>
<dbReference type="GO" id="GO:0015203">
    <property type="term" value="F:polyamine transmembrane transporter activity"/>
    <property type="evidence" value="ECO:0007669"/>
    <property type="project" value="EnsemblFungi"/>
</dbReference>
<keyword evidence="4" id="KW-1003">Cell membrane</keyword>
<feature type="transmembrane region" description="Helical" evidence="9">
    <location>
        <begin position="394"/>
        <end position="419"/>
    </location>
</feature>
<dbReference type="GO" id="GO:0015193">
    <property type="term" value="F:L-proline transmembrane transporter activity"/>
    <property type="evidence" value="ECO:0007669"/>
    <property type="project" value="EnsemblFungi"/>
</dbReference>
<dbReference type="PROSITE" id="PS00218">
    <property type="entry name" value="AMINO_ACID_PERMEASE_1"/>
    <property type="match status" value="1"/>
</dbReference>
<name>G0VAE4_NAUCA</name>
<evidence type="ECO:0000256" key="5">
    <source>
        <dbReference type="ARBA" id="ARBA00022692"/>
    </source>
</evidence>
<dbReference type="InterPro" id="IPR050524">
    <property type="entry name" value="APC_YAT"/>
</dbReference>
<dbReference type="Gene3D" id="1.20.1740.10">
    <property type="entry name" value="Amino acid/polyamine transporter I"/>
    <property type="match status" value="1"/>
</dbReference>
<dbReference type="FunCoup" id="G0VAE4">
    <property type="interactions" value="260"/>
</dbReference>
<evidence type="ECO:0000256" key="7">
    <source>
        <dbReference type="ARBA" id="ARBA00022989"/>
    </source>
</evidence>
<dbReference type="EMBL" id="HE576753">
    <property type="protein sequence ID" value="CCC68874.1"/>
    <property type="molecule type" value="Genomic_DNA"/>
</dbReference>
<evidence type="ECO:0000256" key="9">
    <source>
        <dbReference type="SAM" id="Phobius"/>
    </source>
</evidence>
<organism evidence="11 12">
    <name type="scientific">Naumovozyma castellii</name>
    <name type="common">Yeast</name>
    <name type="synonym">Saccharomyces castellii</name>
    <dbReference type="NCBI Taxonomy" id="27288"/>
    <lineage>
        <taxon>Eukaryota</taxon>
        <taxon>Fungi</taxon>
        <taxon>Dikarya</taxon>
        <taxon>Ascomycota</taxon>
        <taxon>Saccharomycotina</taxon>
        <taxon>Saccharomycetes</taxon>
        <taxon>Saccharomycetales</taxon>
        <taxon>Saccharomycetaceae</taxon>
        <taxon>Naumovozyma</taxon>
    </lineage>
</organism>
<feature type="transmembrane region" description="Helical" evidence="9">
    <location>
        <begin position="220"/>
        <end position="240"/>
    </location>
</feature>
<dbReference type="GO" id="GO:0030134">
    <property type="term" value="C:COPII-coated ER to Golgi transport vesicle"/>
    <property type="evidence" value="ECO:0007669"/>
    <property type="project" value="EnsemblFungi"/>
</dbReference>
<dbReference type="GO" id="GO:0015192">
    <property type="term" value="F:L-phenylalanine transmembrane transporter activity"/>
    <property type="evidence" value="ECO:0007669"/>
    <property type="project" value="EnsemblFungi"/>
</dbReference>
<dbReference type="eggNOG" id="KOG1286">
    <property type="taxonomic scope" value="Eukaryota"/>
</dbReference>
<reference key="2">
    <citation type="submission" date="2011-08" db="EMBL/GenBank/DDBJ databases">
        <title>Genome sequence of Naumovozyma castellii.</title>
        <authorList>
            <person name="Gordon J.L."/>
            <person name="Armisen D."/>
            <person name="Proux-Wera E."/>
            <person name="OhEigeartaigh S.S."/>
            <person name="Byrne K.P."/>
            <person name="Wolfe K.H."/>
        </authorList>
    </citation>
    <scope>NUCLEOTIDE SEQUENCE</scope>
    <source>
        <strain>Type strain:CBS 4309</strain>
    </source>
</reference>
<keyword evidence="12" id="KW-1185">Reference proteome</keyword>
<dbReference type="GO" id="GO:0000328">
    <property type="term" value="C:fungal-type vacuole lumen"/>
    <property type="evidence" value="ECO:0007669"/>
    <property type="project" value="EnsemblFungi"/>
</dbReference>
<protein>
    <recommendedName>
        <fullName evidence="10">Amino acid permease/ SLC12A domain-containing protein</fullName>
    </recommendedName>
</protein>
<evidence type="ECO:0000256" key="6">
    <source>
        <dbReference type="ARBA" id="ARBA00022970"/>
    </source>
</evidence>
<feature type="transmembrane region" description="Helical" evidence="9">
    <location>
        <begin position="440"/>
        <end position="459"/>
    </location>
</feature>
<dbReference type="GO" id="GO:0005886">
    <property type="term" value="C:plasma membrane"/>
    <property type="evidence" value="ECO:0007669"/>
    <property type="project" value="UniProtKB-SubCell"/>
</dbReference>
<evidence type="ECO:0000256" key="1">
    <source>
        <dbReference type="ARBA" id="ARBA00004651"/>
    </source>
</evidence>
<dbReference type="InParanoid" id="G0VAE4"/>
<feature type="domain" description="Amino acid permease/ SLC12A" evidence="10">
    <location>
        <begin position="113"/>
        <end position="575"/>
    </location>
</feature>
<feature type="transmembrane region" description="Helical" evidence="9">
    <location>
        <begin position="340"/>
        <end position="359"/>
    </location>
</feature>
<dbReference type="GeneID" id="96902431"/>
<dbReference type="Pfam" id="PF00324">
    <property type="entry name" value="AA_permease"/>
    <property type="match status" value="1"/>
</dbReference>
<dbReference type="GO" id="GO:0005771">
    <property type="term" value="C:multivesicular body"/>
    <property type="evidence" value="ECO:0007669"/>
    <property type="project" value="EnsemblFungi"/>
</dbReference>
<dbReference type="PANTHER" id="PTHR43341:SF1">
    <property type="entry name" value="GENERAL AMINO-ACID PERMEASE GAP1"/>
    <property type="match status" value="1"/>
</dbReference>
<reference evidence="11 12" key="1">
    <citation type="journal article" date="2011" name="Proc. Natl. Acad. Sci. U.S.A.">
        <title>Evolutionary erosion of yeast sex chromosomes by mating-type switching accidents.</title>
        <authorList>
            <person name="Gordon J.L."/>
            <person name="Armisen D."/>
            <person name="Proux-Wera E."/>
            <person name="Oheigeartaigh S.S."/>
            <person name="Byrne K.P."/>
            <person name="Wolfe K.H."/>
        </authorList>
    </citation>
    <scope>NUCLEOTIDE SEQUENCE [LARGE SCALE GENOMIC DNA]</scope>
    <source>
        <strain evidence="12">ATCC 76901 / BCRC 22586 / CBS 4309 / NBRC 1992 / NRRL Y-12630</strain>
    </source>
</reference>
<dbReference type="HOGENOM" id="CLU_007946_12_0_1"/>
<evidence type="ECO:0000256" key="8">
    <source>
        <dbReference type="ARBA" id="ARBA00023136"/>
    </source>
</evidence>
<feature type="transmembrane region" description="Helical" evidence="9">
    <location>
        <begin position="507"/>
        <end position="534"/>
    </location>
</feature>
<dbReference type="KEGG" id="ncs:NCAS_0B07900"/>